<dbReference type="GO" id="GO:0003682">
    <property type="term" value="F:chromatin binding"/>
    <property type="evidence" value="ECO:0007669"/>
    <property type="project" value="TreeGrafter"/>
</dbReference>
<evidence type="ECO:0000256" key="9">
    <source>
        <dbReference type="PROSITE-ProRule" id="PRU00376"/>
    </source>
</evidence>
<keyword evidence="7" id="KW-0804">Transcription</keyword>
<keyword evidence="13" id="KW-1185">Reference proteome</keyword>
<sequence>VDNTCTVQVKLELGHRAQLRKKPTTEGFTHDWMVFVRGPEQCDIQHFVERVVFRLHESFPKPKRVCKEPPYKVEESGYAGFIMPIEVHFKNKEEPKKVCFTYDLFLNLEGNPPVNHLRCEKLTFNNPTKEFRRKLIRAGGVMVMPEGAETVSRPSPDYPMLPTIPLSAFSDPKKTKPSHGSKDANKESSKASKPHKVTKEHRERPRKDSESKNSSKDLEREQNKPLKDSSRKPTENKLPKEEKAPPKAAFKEPKLAVKETKLENTSPKGGPQPELKSSSKRPSNVESPKPSAKKQKKSSSKGVKNILGTSPRTSSSSYPEKKQTKEKMNAKVEKVKSESEAKEIKKPVEMEESNSEDETSFKSEVISCYLMMLILCCLFFRLSLSDSDSDNSADSCLPSREPPPGQKLPPANNKASGRKSPESCNKPEKILKKGTYDKAYTDELVELHRRLMALRERNVLQQIVNLIEETGHFNVTNTTFDFDLFSLDETTVRKLQSYLEAVAT</sequence>
<dbReference type="GO" id="GO:0045893">
    <property type="term" value="P:positive regulation of DNA-templated transcription"/>
    <property type="evidence" value="ECO:0007669"/>
    <property type="project" value="TreeGrafter"/>
</dbReference>
<evidence type="ECO:0000313" key="12">
    <source>
        <dbReference type="Ensembl" id="ENSBJAP00000005326.1"/>
    </source>
</evidence>
<protein>
    <submittedName>
        <fullName evidence="12">MLLT1 super elongation complex subunit</fullName>
    </submittedName>
</protein>
<dbReference type="InterPro" id="IPR038704">
    <property type="entry name" value="YEAST_sf"/>
</dbReference>
<evidence type="ECO:0000256" key="2">
    <source>
        <dbReference type="ARBA" id="ARBA00022499"/>
    </source>
</evidence>
<dbReference type="Gene3D" id="1.20.1270.290">
    <property type="match status" value="1"/>
</dbReference>
<evidence type="ECO:0000256" key="8">
    <source>
        <dbReference type="ARBA" id="ARBA00023242"/>
    </source>
</evidence>
<dbReference type="Gene3D" id="2.60.40.1970">
    <property type="entry name" value="YEATS domain"/>
    <property type="match status" value="1"/>
</dbReference>
<organism evidence="12 13">
    <name type="scientific">Buteo japonicus</name>
    <dbReference type="NCBI Taxonomy" id="224669"/>
    <lineage>
        <taxon>Eukaryota</taxon>
        <taxon>Metazoa</taxon>
        <taxon>Chordata</taxon>
        <taxon>Craniata</taxon>
        <taxon>Vertebrata</taxon>
        <taxon>Euteleostomi</taxon>
        <taxon>Archelosauria</taxon>
        <taxon>Archosauria</taxon>
        <taxon>Dinosauria</taxon>
        <taxon>Saurischia</taxon>
        <taxon>Theropoda</taxon>
        <taxon>Coelurosauria</taxon>
        <taxon>Aves</taxon>
        <taxon>Neognathae</taxon>
        <taxon>Neoaves</taxon>
        <taxon>Telluraves</taxon>
        <taxon>Accipitrimorphae</taxon>
        <taxon>Accipitriformes</taxon>
        <taxon>Accipitridae</taxon>
        <taxon>Accipitrinae</taxon>
        <taxon>Buteo</taxon>
    </lineage>
</organism>
<dbReference type="Ensembl" id="ENSBJAT00000005480.1">
    <property type="protein sequence ID" value="ENSBJAP00000005326.1"/>
    <property type="gene ID" value="ENSBJAG00000003798.1"/>
</dbReference>
<evidence type="ECO:0000256" key="4">
    <source>
        <dbReference type="ARBA" id="ARBA00022843"/>
    </source>
</evidence>
<dbReference type="FunFam" id="2.60.40.1970:FF:000003">
    <property type="entry name" value="MLLT1, super elongation complex subunit"/>
    <property type="match status" value="1"/>
</dbReference>
<reference evidence="12" key="1">
    <citation type="submission" date="2025-08" db="UniProtKB">
        <authorList>
            <consortium name="Ensembl"/>
        </authorList>
    </citation>
    <scope>IDENTIFICATION</scope>
</reference>
<evidence type="ECO:0000256" key="10">
    <source>
        <dbReference type="SAM" id="MobiDB-lite"/>
    </source>
</evidence>
<dbReference type="PROSITE" id="PS51037">
    <property type="entry name" value="YEATS"/>
    <property type="match status" value="1"/>
</dbReference>
<feature type="compositionally biased region" description="Basic and acidic residues" evidence="10">
    <location>
        <begin position="180"/>
        <end position="190"/>
    </location>
</feature>
<name>A0A8C0APR2_9AVES</name>
<reference evidence="12" key="2">
    <citation type="submission" date="2025-09" db="UniProtKB">
        <authorList>
            <consortium name="Ensembl"/>
        </authorList>
    </citation>
    <scope>IDENTIFICATION</scope>
</reference>
<dbReference type="GO" id="GO:0008023">
    <property type="term" value="C:transcription elongation factor complex"/>
    <property type="evidence" value="ECO:0007669"/>
    <property type="project" value="TreeGrafter"/>
</dbReference>
<dbReference type="InterPro" id="IPR040930">
    <property type="entry name" value="AF-9_AHD"/>
</dbReference>
<keyword evidence="3" id="KW-0597">Phosphoprotein</keyword>
<accession>A0A8C0APR2</accession>
<feature type="region of interest" description="Disordered" evidence="10">
    <location>
        <begin position="148"/>
        <end position="357"/>
    </location>
</feature>
<keyword evidence="8 9" id="KW-0539">Nucleus</keyword>
<keyword evidence="4" id="KW-0832">Ubl conjugation</keyword>
<dbReference type="InterPro" id="IPR052790">
    <property type="entry name" value="YEATS_domain"/>
</dbReference>
<evidence type="ECO:0000256" key="6">
    <source>
        <dbReference type="ARBA" id="ARBA00023159"/>
    </source>
</evidence>
<keyword evidence="6" id="KW-0010">Activator</keyword>
<dbReference type="Proteomes" id="UP000694555">
    <property type="component" value="Unplaced"/>
</dbReference>
<dbReference type="Pfam" id="PF03366">
    <property type="entry name" value="YEATS"/>
    <property type="match status" value="1"/>
</dbReference>
<feature type="compositionally biased region" description="Polar residues" evidence="10">
    <location>
        <begin position="307"/>
        <end position="318"/>
    </location>
</feature>
<dbReference type="AlphaFoldDB" id="A0A8C0APR2"/>
<feature type="region of interest" description="Disordered" evidence="10">
    <location>
        <begin position="390"/>
        <end position="428"/>
    </location>
</feature>
<feature type="domain" description="YEATS" evidence="11">
    <location>
        <begin position="1"/>
        <end position="138"/>
    </location>
</feature>
<keyword evidence="5" id="KW-0805">Transcription regulation</keyword>
<dbReference type="PANTHER" id="PTHR47827:SF4">
    <property type="entry name" value="PROTEIN ENL"/>
    <property type="match status" value="1"/>
</dbReference>
<feature type="compositionally biased region" description="Basic and acidic residues" evidence="10">
    <location>
        <begin position="419"/>
        <end position="428"/>
    </location>
</feature>
<comment type="subcellular location">
    <subcellularLocation>
        <location evidence="1 9">Nucleus</location>
    </subcellularLocation>
</comment>
<dbReference type="PANTHER" id="PTHR47827">
    <property type="entry name" value="AHD DOMAIN-CONTAINING PROTEIN"/>
    <property type="match status" value="1"/>
</dbReference>
<dbReference type="Pfam" id="PF17793">
    <property type="entry name" value="AHD"/>
    <property type="match status" value="1"/>
</dbReference>
<keyword evidence="2" id="KW-1017">Isopeptide bond</keyword>
<evidence type="ECO:0000256" key="1">
    <source>
        <dbReference type="ARBA" id="ARBA00004123"/>
    </source>
</evidence>
<evidence type="ECO:0000259" key="11">
    <source>
        <dbReference type="PROSITE" id="PS51037"/>
    </source>
</evidence>
<proteinExistence type="predicted"/>
<evidence type="ECO:0000313" key="13">
    <source>
        <dbReference type="Proteomes" id="UP000694555"/>
    </source>
</evidence>
<feature type="compositionally biased region" description="Basic and acidic residues" evidence="10">
    <location>
        <begin position="200"/>
        <end position="262"/>
    </location>
</feature>
<dbReference type="InterPro" id="IPR055129">
    <property type="entry name" value="YEATS_dom"/>
</dbReference>
<evidence type="ECO:0000256" key="3">
    <source>
        <dbReference type="ARBA" id="ARBA00022553"/>
    </source>
</evidence>
<evidence type="ECO:0000256" key="7">
    <source>
        <dbReference type="ARBA" id="ARBA00023163"/>
    </source>
</evidence>
<evidence type="ECO:0000256" key="5">
    <source>
        <dbReference type="ARBA" id="ARBA00023015"/>
    </source>
</evidence>
<dbReference type="FunFam" id="1.20.1270.290:FF:000001">
    <property type="entry name" value="MLLT3, super elongation complex subunit"/>
    <property type="match status" value="1"/>
</dbReference>
<feature type="compositionally biased region" description="Basic and acidic residues" evidence="10">
    <location>
        <begin position="319"/>
        <end position="349"/>
    </location>
</feature>
<dbReference type="CDD" id="cd16906">
    <property type="entry name" value="YEATS_AF-9_like"/>
    <property type="match status" value="1"/>
</dbReference>